<comment type="caution">
    <text evidence="1">The sequence shown here is derived from an EMBL/GenBank/DDBJ whole genome shotgun (WGS) entry which is preliminary data.</text>
</comment>
<protein>
    <submittedName>
        <fullName evidence="1">Uncharacterized protein</fullName>
    </submittedName>
</protein>
<dbReference type="AlphaFoldDB" id="A0A0G1M583"/>
<gene>
    <name evidence="1" type="ORF">UX05_C0001G0048</name>
</gene>
<evidence type="ECO:0000313" key="2">
    <source>
        <dbReference type="Proteomes" id="UP000034264"/>
    </source>
</evidence>
<proteinExistence type="predicted"/>
<organism evidence="1 2">
    <name type="scientific">Candidatus Amesbacteria bacterium GW2011_GWC2_45_19</name>
    <dbReference type="NCBI Taxonomy" id="1618366"/>
    <lineage>
        <taxon>Bacteria</taxon>
        <taxon>Candidatus Amesiibacteriota</taxon>
    </lineage>
</organism>
<reference evidence="1 2" key="1">
    <citation type="journal article" date="2015" name="Nature">
        <title>rRNA introns, odd ribosomes, and small enigmatic genomes across a large radiation of phyla.</title>
        <authorList>
            <person name="Brown C.T."/>
            <person name="Hug L.A."/>
            <person name="Thomas B.C."/>
            <person name="Sharon I."/>
            <person name="Castelle C.J."/>
            <person name="Singh A."/>
            <person name="Wilkins M.J."/>
            <person name="Williams K.H."/>
            <person name="Banfield J.F."/>
        </authorList>
    </citation>
    <scope>NUCLEOTIDE SEQUENCE [LARGE SCALE GENOMIC DNA]</scope>
</reference>
<evidence type="ECO:0000313" key="1">
    <source>
        <dbReference type="EMBL" id="KKU03419.1"/>
    </source>
</evidence>
<sequence length="119" mass="13300">MGLVELGDFRREPPMEWFTAFGDTDTGISHVTVNETFFGLGDGQAGHYYVAWREQMRIFNLPGNRSGTIKKAGKAILKAEALFSKATGFSPQDISAMARKLSEQYRGKKEAPIDTRLLR</sequence>
<name>A0A0G1M583_9BACT</name>
<dbReference type="Proteomes" id="UP000034264">
    <property type="component" value="Unassembled WGS sequence"/>
</dbReference>
<dbReference type="EMBL" id="LCKS01000001">
    <property type="protein sequence ID" value="KKU03419.1"/>
    <property type="molecule type" value="Genomic_DNA"/>
</dbReference>
<accession>A0A0G1M583</accession>